<dbReference type="RefSeq" id="WP_085460185.1">
    <property type="nucleotide sequence ID" value="NZ_SRNO01000002.1"/>
</dbReference>
<proteinExistence type="predicted"/>
<reference evidence="1 2" key="1">
    <citation type="submission" date="2019-08" db="EMBL/GenBank/DDBJ databases">
        <title>Identification of Water Treatment Resistant and Multidrug Resistant Urinary Pathogenic Escherichia coli in Wastewater.</title>
        <authorList>
            <person name="Neumann N."/>
        </authorList>
    </citation>
    <scope>NUCLEOTIDE SEQUENCE [LARGE SCALE GENOMIC DNA]</scope>
    <source>
        <strain evidence="1 2">WU2356</strain>
    </source>
</reference>
<evidence type="ECO:0000313" key="2">
    <source>
        <dbReference type="Proteomes" id="UP000392867"/>
    </source>
</evidence>
<organism evidence="1 2">
    <name type="scientific">Escherichia coli</name>
    <dbReference type="NCBI Taxonomy" id="562"/>
    <lineage>
        <taxon>Bacteria</taxon>
        <taxon>Pseudomonadati</taxon>
        <taxon>Pseudomonadota</taxon>
        <taxon>Gammaproteobacteria</taxon>
        <taxon>Enterobacterales</taxon>
        <taxon>Enterobacteriaceae</taxon>
        <taxon>Escherichia</taxon>
    </lineage>
</organism>
<dbReference type="NCBIfam" id="NF041066">
    <property type="entry name" value="DpdI"/>
    <property type="match status" value="1"/>
</dbReference>
<gene>
    <name evidence="1" type="ORF">FVB16_01390</name>
</gene>
<comment type="caution">
    <text evidence="1">The sequence shown here is derived from an EMBL/GenBank/DDBJ whole genome shotgun (WGS) entry which is preliminary data.</text>
</comment>
<sequence>MNTLKQQLIQLRRDFQLKKQVKQEDNVYEKYRQIRDDLHNVASSLKETATQLDVITQLPSPLSQITLDSHEKAAIYDAEIALKEFAEKYQHMADEAQQKGGLGETLNALMSVQSKFADKIDSNWQAFIHDLESQQMLETVFLEQQKTLGLNRIYNEYRTALDGFNHQKMMGPANPIVIKKLQQYCDEMVELKGKMDFKAPACVLDFFQALNNSNRAPLTLLTPEVLSWLTEKEMLNSFNVMRKGLLG</sequence>
<evidence type="ECO:0000313" key="1">
    <source>
        <dbReference type="EMBL" id="MPU47543.1"/>
    </source>
</evidence>
<accession>A0A5F1UT15</accession>
<protein>
    <submittedName>
        <fullName evidence="1">Uncharacterized protein</fullName>
    </submittedName>
</protein>
<dbReference type="AlphaFoldDB" id="A0A5F1UT15"/>
<name>A0A5F1UT15_ECOLX</name>
<dbReference type="Proteomes" id="UP000392867">
    <property type="component" value="Unassembled WGS sequence"/>
</dbReference>
<dbReference type="EMBL" id="VOTT01000005">
    <property type="protein sequence ID" value="MPU47543.1"/>
    <property type="molecule type" value="Genomic_DNA"/>
</dbReference>